<evidence type="ECO:0000313" key="2">
    <source>
        <dbReference type="Proteomes" id="UP001428341"/>
    </source>
</evidence>
<evidence type="ECO:0000313" key="1">
    <source>
        <dbReference type="EMBL" id="KAK9198501.1"/>
    </source>
</evidence>
<sequence length="78" mass="9061">MRKQEKEKLANKLIAGLSVSTFLQLEKKDRLHKSRLQENLILIKQRFIQWAKANGLKCPSVLSETVLPLRISSFTIFH</sequence>
<organism evidence="1 2">
    <name type="scientific">Citrus x changshan-huyou</name>
    <dbReference type="NCBI Taxonomy" id="2935761"/>
    <lineage>
        <taxon>Eukaryota</taxon>
        <taxon>Viridiplantae</taxon>
        <taxon>Streptophyta</taxon>
        <taxon>Embryophyta</taxon>
        <taxon>Tracheophyta</taxon>
        <taxon>Spermatophyta</taxon>
        <taxon>Magnoliopsida</taxon>
        <taxon>eudicotyledons</taxon>
        <taxon>Gunneridae</taxon>
        <taxon>Pentapetalae</taxon>
        <taxon>rosids</taxon>
        <taxon>malvids</taxon>
        <taxon>Sapindales</taxon>
        <taxon>Rutaceae</taxon>
        <taxon>Aurantioideae</taxon>
        <taxon>Citrus</taxon>
    </lineage>
</organism>
<name>A0AAP0QK19_9ROSI</name>
<dbReference type="Proteomes" id="UP001428341">
    <property type="component" value="Unassembled WGS sequence"/>
</dbReference>
<accession>A0AAP0QK19</accession>
<proteinExistence type="predicted"/>
<protein>
    <submittedName>
        <fullName evidence="1">Uncharacterized protein</fullName>
    </submittedName>
</protein>
<comment type="caution">
    <text evidence="1">The sequence shown here is derived from an EMBL/GenBank/DDBJ whole genome shotgun (WGS) entry which is preliminary data.</text>
</comment>
<dbReference type="EMBL" id="JBCGBO010000005">
    <property type="protein sequence ID" value="KAK9198501.1"/>
    <property type="molecule type" value="Genomic_DNA"/>
</dbReference>
<gene>
    <name evidence="1" type="ORF">WN944_013686</name>
</gene>
<keyword evidence="2" id="KW-1185">Reference proteome</keyword>
<reference evidence="1 2" key="1">
    <citation type="submission" date="2024-05" db="EMBL/GenBank/DDBJ databases">
        <title>Haplotype-resolved chromosome-level genome assembly of Huyou (Citrus changshanensis).</title>
        <authorList>
            <person name="Miao C."/>
            <person name="Chen W."/>
            <person name="Wu Y."/>
            <person name="Wang L."/>
            <person name="Zhao S."/>
            <person name="Grierson D."/>
            <person name="Xu C."/>
            <person name="Chen K."/>
        </authorList>
    </citation>
    <scope>NUCLEOTIDE SEQUENCE [LARGE SCALE GENOMIC DNA]</scope>
    <source>
        <strain evidence="1">01-14</strain>
        <tissue evidence="1">Leaf</tissue>
    </source>
</reference>
<dbReference type="AlphaFoldDB" id="A0AAP0QK19"/>